<keyword evidence="7 11" id="KW-0472">Membrane</keyword>
<keyword evidence="6 11" id="KW-1133">Transmembrane helix</keyword>
<dbReference type="FunFam" id="1.10.287.950:FF:000001">
    <property type="entry name" value="Methyl-accepting chemotaxis sensory transducer"/>
    <property type="match status" value="1"/>
</dbReference>
<dbReference type="InterPro" id="IPR003660">
    <property type="entry name" value="HAMP_dom"/>
</dbReference>
<keyword evidence="4" id="KW-0145">Chemotaxis</keyword>
<evidence type="ECO:0000256" key="1">
    <source>
        <dbReference type="ARBA" id="ARBA00004651"/>
    </source>
</evidence>
<evidence type="ECO:0000256" key="6">
    <source>
        <dbReference type="ARBA" id="ARBA00022989"/>
    </source>
</evidence>
<dbReference type="EMBL" id="SWDV01000048">
    <property type="protein sequence ID" value="TLX70631.1"/>
    <property type="molecule type" value="Genomic_DNA"/>
</dbReference>
<evidence type="ECO:0000256" key="2">
    <source>
        <dbReference type="ARBA" id="ARBA00022475"/>
    </source>
</evidence>
<keyword evidence="8 10" id="KW-0807">Transducer</keyword>
<dbReference type="PROSITE" id="PS50111">
    <property type="entry name" value="CHEMOTAXIS_TRANSDUC_2"/>
    <property type="match status" value="1"/>
</dbReference>
<name>A0A5R9QNM9_9PSED</name>
<dbReference type="SMART" id="SM00283">
    <property type="entry name" value="MA"/>
    <property type="match status" value="1"/>
</dbReference>
<comment type="similarity">
    <text evidence="9">Belongs to the methyl-accepting chemotaxis (MCP) protein family.</text>
</comment>
<reference evidence="14 15" key="1">
    <citation type="submission" date="2019-04" db="EMBL/GenBank/DDBJ databases">
        <authorList>
            <person name="Li M."/>
        </authorList>
    </citation>
    <scope>NUCLEOTIDE SEQUENCE [LARGE SCALE GENOMIC DNA]</scope>
    <source>
        <strain evidence="14 15">LAM1902</strain>
    </source>
</reference>
<dbReference type="SMART" id="SM00304">
    <property type="entry name" value="HAMP"/>
    <property type="match status" value="2"/>
</dbReference>
<organism evidence="14 15">
    <name type="scientific">Pseudomonas nicosulfuronedens</name>
    <dbReference type="NCBI Taxonomy" id="2571105"/>
    <lineage>
        <taxon>Bacteria</taxon>
        <taxon>Pseudomonadati</taxon>
        <taxon>Pseudomonadota</taxon>
        <taxon>Gammaproteobacteria</taxon>
        <taxon>Pseudomonadales</taxon>
        <taxon>Pseudomonadaceae</taxon>
        <taxon>Pseudomonas</taxon>
    </lineage>
</organism>
<proteinExistence type="inferred from homology"/>
<keyword evidence="2" id="KW-1003">Cell membrane</keyword>
<dbReference type="Gene3D" id="1.10.287.950">
    <property type="entry name" value="Methyl-accepting chemotaxis protein"/>
    <property type="match status" value="1"/>
</dbReference>
<dbReference type="AlphaFoldDB" id="A0A5R9QNM9"/>
<dbReference type="Pfam" id="PF02203">
    <property type="entry name" value="TarH"/>
    <property type="match status" value="1"/>
</dbReference>
<dbReference type="InterPro" id="IPR003122">
    <property type="entry name" value="Tar_rcpt_lig-bd"/>
</dbReference>
<protein>
    <submittedName>
        <fullName evidence="14">HAMP domain-containing protein</fullName>
    </submittedName>
</protein>
<sequence>MRSFSIKAKLAIIALFSSLMLLLVGASGWYGVQQLGDQLELISNQRAPAVEQLLSLRLGQLTTVNATREMIAWNLDQFESVDDKGPILEEARGFYESVAQDKQHAEALAQSAFDSYSALPKGEQEEAAWQKVQQEWANFQDTNGQINAVLGQLRQIREWAPLRQGMSQIVGLDQTSQGAINNLARELDRLIELNKTAALEARQQGFAQQQRALTLIVSIFCVALGGLLISAWMIARGIVGALRGMRETIVAVARDNDFTLRARVSGRDEASQTTAAFNSLLEKLQQSMRDVLGNAEQLGEMAEHARQASQRVRDSSAGQSESATAIAAAIEQMSVSIGHISTNTDDARQRAQDAGDTAAQGTHIIARSNDEMDAISSTVQGAESLIEALGQHSNRISLVMQVIKDVAEQTNLLALNAAIEAARAGEQGRGFAVVADEVRQLAARTSGSSEEIAGMVQAMQSAARDAMSGMHSVSAQVGTGKSLSDQASERMSAIRASSLQVADAVGLIATSIGQQSAATQDMAQRIESVAHMSETNRIAAEETSELSTDLSQLAQRLREAVGQFRI</sequence>
<accession>A0A5R9QNM9</accession>
<evidence type="ECO:0000256" key="8">
    <source>
        <dbReference type="ARBA" id="ARBA00023224"/>
    </source>
</evidence>
<dbReference type="OrthoDB" id="2489132at2"/>
<dbReference type="Pfam" id="PF00672">
    <property type="entry name" value="HAMP"/>
    <property type="match status" value="1"/>
</dbReference>
<feature type="transmembrane region" description="Helical" evidence="11">
    <location>
        <begin position="212"/>
        <end position="235"/>
    </location>
</feature>
<dbReference type="GO" id="GO:0006935">
    <property type="term" value="P:chemotaxis"/>
    <property type="evidence" value="ECO:0007669"/>
    <property type="project" value="UniProtKB-KW"/>
</dbReference>
<keyword evidence="15" id="KW-1185">Reference proteome</keyword>
<feature type="domain" description="Methyl-accepting transducer" evidence="12">
    <location>
        <begin position="294"/>
        <end position="530"/>
    </location>
</feature>
<dbReference type="InterPro" id="IPR004089">
    <property type="entry name" value="MCPsignal_dom"/>
</dbReference>
<dbReference type="GO" id="GO:0005886">
    <property type="term" value="C:plasma membrane"/>
    <property type="evidence" value="ECO:0007669"/>
    <property type="project" value="UniProtKB-SubCell"/>
</dbReference>
<dbReference type="Pfam" id="PF00015">
    <property type="entry name" value="MCPsignal"/>
    <property type="match status" value="1"/>
</dbReference>
<dbReference type="Proteomes" id="UP000306635">
    <property type="component" value="Unassembled WGS sequence"/>
</dbReference>
<evidence type="ECO:0000256" key="5">
    <source>
        <dbReference type="ARBA" id="ARBA00022692"/>
    </source>
</evidence>
<dbReference type="PANTHER" id="PTHR32089:SF119">
    <property type="entry name" value="METHYL-ACCEPTING CHEMOTAXIS PROTEIN CTPL"/>
    <property type="match status" value="1"/>
</dbReference>
<evidence type="ECO:0000256" key="10">
    <source>
        <dbReference type="PROSITE-ProRule" id="PRU00284"/>
    </source>
</evidence>
<evidence type="ECO:0000256" key="4">
    <source>
        <dbReference type="ARBA" id="ARBA00022500"/>
    </source>
</evidence>
<comment type="subcellular location">
    <subcellularLocation>
        <location evidence="1">Cell membrane</location>
        <topology evidence="1">Multi-pass membrane protein</topology>
    </subcellularLocation>
</comment>
<dbReference type="PANTHER" id="PTHR32089">
    <property type="entry name" value="METHYL-ACCEPTING CHEMOTAXIS PROTEIN MCPB"/>
    <property type="match status" value="1"/>
</dbReference>
<evidence type="ECO:0000259" key="12">
    <source>
        <dbReference type="PROSITE" id="PS50111"/>
    </source>
</evidence>
<evidence type="ECO:0000259" key="13">
    <source>
        <dbReference type="PROSITE" id="PS50885"/>
    </source>
</evidence>
<comment type="caution">
    <text evidence="14">The sequence shown here is derived from an EMBL/GenBank/DDBJ whole genome shotgun (WGS) entry which is preliminary data.</text>
</comment>
<evidence type="ECO:0000313" key="15">
    <source>
        <dbReference type="Proteomes" id="UP000306635"/>
    </source>
</evidence>
<dbReference type="CDD" id="cd11386">
    <property type="entry name" value="MCP_signal"/>
    <property type="match status" value="1"/>
</dbReference>
<dbReference type="PROSITE" id="PS50885">
    <property type="entry name" value="HAMP"/>
    <property type="match status" value="1"/>
</dbReference>
<evidence type="ECO:0000256" key="3">
    <source>
        <dbReference type="ARBA" id="ARBA00022481"/>
    </source>
</evidence>
<dbReference type="SUPFAM" id="SSF58104">
    <property type="entry name" value="Methyl-accepting chemotaxis protein (MCP) signaling domain"/>
    <property type="match status" value="1"/>
</dbReference>
<gene>
    <name evidence="14" type="ORF">FAS41_27365</name>
</gene>
<evidence type="ECO:0000256" key="9">
    <source>
        <dbReference type="ARBA" id="ARBA00029447"/>
    </source>
</evidence>
<evidence type="ECO:0000313" key="14">
    <source>
        <dbReference type="EMBL" id="TLX70631.1"/>
    </source>
</evidence>
<keyword evidence="5 11" id="KW-0812">Transmembrane</keyword>
<dbReference type="GO" id="GO:0007165">
    <property type="term" value="P:signal transduction"/>
    <property type="evidence" value="ECO:0007669"/>
    <property type="project" value="UniProtKB-KW"/>
</dbReference>
<evidence type="ECO:0000256" key="11">
    <source>
        <dbReference type="SAM" id="Phobius"/>
    </source>
</evidence>
<feature type="domain" description="HAMP" evidence="13">
    <location>
        <begin position="236"/>
        <end position="289"/>
    </location>
</feature>
<evidence type="ECO:0000256" key="7">
    <source>
        <dbReference type="ARBA" id="ARBA00023136"/>
    </source>
</evidence>
<keyword evidence="3" id="KW-0488">Methylation</keyword>